<keyword evidence="1" id="KW-1133">Transmembrane helix</keyword>
<gene>
    <name evidence="2" type="ORF">B0I29_116130</name>
</gene>
<evidence type="ECO:0000313" key="3">
    <source>
        <dbReference type="Proteomes" id="UP000249341"/>
    </source>
</evidence>
<dbReference type="RefSeq" id="WP_111652524.1">
    <property type="nucleotide sequence ID" value="NZ_JACHWI010000007.1"/>
</dbReference>
<accession>A0A327Z4B7</accession>
<dbReference type="EMBL" id="QLMJ01000016">
    <property type="protein sequence ID" value="RAK30471.1"/>
    <property type="molecule type" value="Genomic_DNA"/>
</dbReference>
<dbReference type="AlphaFoldDB" id="A0A327Z4B7"/>
<proteinExistence type="predicted"/>
<protein>
    <submittedName>
        <fullName evidence="2">Uncharacterized protein</fullName>
    </submittedName>
</protein>
<evidence type="ECO:0000313" key="2">
    <source>
        <dbReference type="EMBL" id="RAK30471.1"/>
    </source>
</evidence>
<name>A0A327Z4B7_9ACTN</name>
<organism evidence="2 3">
    <name type="scientific">Actinoplanes lutulentus</name>
    <dbReference type="NCBI Taxonomy" id="1287878"/>
    <lineage>
        <taxon>Bacteria</taxon>
        <taxon>Bacillati</taxon>
        <taxon>Actinomycetota</taxon>
        <taxon>Actinomycetes</taxon>
        <taxon>Micromonosporales</taxon>
        <taxon>Micromonosporaceae</taxon>
        <taxon>Actinoplanes</taxon>
    </lineage>
</organism>
<keyword evidence="1" id="KW-0812">Transmembrane</keyword>
<feature type="transmembrane region" description="Helical" evidence="1">
    <location>
        <begin position="6"/>
        <end position="27"/>
    </location>
</feature>
<reference evidence="2 3" key="1">
    <citation type="submission" date="2018-06" db="EMBL/GenBank/DDBJ databases">
        <title>Genomic Encyclopedia of Type Strains, Phase III (KMG-III): the genomes of soil and plant-associated and newly described type strains.</title>
        <authorList>
            <person name="Whitman W."/>
        </authorList>
    </citation>
    <scope>NUCLEOTIDE SEQUENCE [LARGE SCALE GENOMIC DNA]</scope>
    <source>
        <strain evidence="2 3">CGMCC 4.7090</strain>
    </source>
</reference>
<keyword evidence="1" id="KW-0472">Membrane</keyword>
<sequence>MRDHFSDYWLLYAFVLFSGLLTGALYVQNDWEKKRFESSCRDRGGHVESQSRSYLVSAFDGNNRSYTYTATSTTYWCRSADGTTLATRKD</sequence>
<evidence type="ECO:0000256" key="1">
    <source>
        <dbReference type="SAM" id="Phobius"/>
    </source>
</evidence>
<dbReference type="Proteomes" id="UP000249341">
    <property type="component" value="Unassembled WGS sequence"/>
</dbReference>
<keyword evidence="3" id="KW-1185">Reference proteome</keyword>
<comment type="caution">
    <text evidence="2">The sequence shown here is derived from an EMBL/GenBank/DDBJ whole genome shotgun (WGS) entry which is preliminary data.</text>
</comment>